<evidence type="ECO:0000313" key="2">
    <source>
        <dbReference type="Proteomes" id="UP001162131"/>
    </source>
</evidence>
<protein>
    <submittedName>
        <fullName evidence="1">Uncharacterized protein</fullName>
    </submittedName>
</protein>
<reference evidence="1" key="1">
    <citation type="submission" date="2021-09" db="EMBL/GenBank/DDBJ databases">
        <authorList>
            <consortium name="AG Swart"/>
            <person name="Singh M."/>
            <person name="Singh A."/>
            <person name="Seah K."/>
            <person name="Emmerich C."/>
        </authorList>
    </citation>
    <scope>NUCLEOTIDE SEQUENCE</scope>
    <source>
        <strain evidence="1">ATCC30299</strain>
    </source>
</reference>
<evidence type="ECO:0000313" key="1">
    <source>
        <dbReference type="EMBL" id="CAG9329384.1"/>
    </source>
</evidence>
<sequence>MGSCCGTFKVSSTCPQGHKDADQENIAQMRRKLWKDKAKVAPQLNIRINPLFIHRLERCQFVSQKSLPTMDGFSSSGDQSATLASPV</sequence>
<keyword evidence="2" id="KW-1185">Reference proteome</keyword>
<organism evidence="1 2">
    <name type="scientific">Blepharisma stoltei</name>
    <dbReference type="NCBI Taxonomy" id="1481888"/>
    <lineage>
        <taxon>Eukaryota</taxon>
        <taxon>Sar</taxon>
        <taxon>Alveolata</taxon>
        <taxon>Ciliophora</taxon>
        <taxon>Postciliodesmatophora</taxon>
        <taxon>Heterotrichea</taxon>
        <taxon>Heterotrichida</taxon>
        <taxon>Blepharismidae</taxon>
        <taxon>Blepharisma</taxon>
    </lineage>
</organism>
<dbReference type="Proteomes" id="UP001162131">
    <property type="component" value="Unassembled WGS sequence"/>
</dbReference>
<dbReference type="EMBL" id="CAJZBQ010000047">
    <property type="protein sequence ID" value="CAG9329384.1"/>
    <property type="molecule type" value="Genomic_DNA"/>
</dbReference>
<proteinExistence type="predicted"/>
<accession>A0AAU9JR96</accession>
<gene>
    <name evidence="1" type="ORF">BSTOLATCC_MIC48204</name>
</gene>
<comment type="caution">
    <text evidence="1">The sequence shown here is derived from an EMBL/GenBank/DDBJ whole genome shotgun (WGS) entry which is preliminary data.</text>
</comment>
<dbReference type="AlphaFoldDB" id="A0AAU9JR96"/>
<name>A0AAU9JR96_9CILI</name>